<evidence type="ECO:0000313" key="3">
    <source>
        <dbReference type="Proteomes" id="UP000045706"/>
    </source>
</evidence>
<accession>A0A0G4N3A2</accession>
<reference evidence="3" key="1">
    <citation type="submission" date="2015-05" db="EMBL/GenBank/DDBJ databases">
        <authorList>
            <person name="Fogelqvist Johan"/>
        </authorList>
    </citation>
    <scope>NUCLEOTIDE SEQUENCE [LARGE SCALE GENOMIC DNA]</scope>
</reference>
<protein>
    <submittedName>
        <fullName evidence="2">Uncharacterized protein</fullName>
    </submittedName>
</protein>
<evidence type="ECO:0000256" key="1">
    <source>
        <dbReference type="SAM" id="MobiDB-lite"/>
    </source>
</evidence>
<proteinExistence type="predicted"/>
<evidence type="ECO:0000313" key="2">
    <source>
        <dbReference type="EMBL" id="CRK40780.1"/>
    </source>
</evidence>
<name>A0A0G4N3A2_VERLO</name>
<organism evidence="2 3">
    <name type="scientific">Verticillium longisporum</name>
    <name type="common">Verticillium dahliae var. longisporum</name>
    <dbReference type="NCBI Taxonomy" id="100787"/>
    <lineage>
        <taxon>Eukaryota</taxon>
        <taxon>Fungi</taxon>
        <taxon>Dikarya</taxon>
        <taxon>Ascomycota</taxon>
        <taxon>Pezizomycotina</taxon>
        <taxon>Sordariomycetes</taxon>
        <taxon>Hypocreomycetidae</taxon>
        <taxon>Glomerellales</taxon>
        <taxon>Plectosphaerellaceae</taxon>
        <taxon>Verticillium</taxon>
    </lineage>
</organism>
<feature type="compositionally biased region" description="Basic residues" evidence="1">
    <location>
        <begin position="124"/>
        <end position="139"/>
    </location>
</feature>
<feature type="non-terminal residue" evidence="2">
    <location>
        <position position="139"/>
    </location>
</feature>
<feature type="region of interest" description="Disordered" evidence="1">
    <location>
        <begin position="1"/>
        <end position="139"/>
    </location>
</feature>
<dbReference type="Proteomes" id="UP000045706">
    <property type="component" value="Unassembled WGS sequence"/>
</dbReference>
<feature type="compositionally biased region" description="Basic and acidic residues" evidence="1">
    <location>
        <begin position="25"/>
        <end position="37"/>
    </location>
</feature>
<feature type="compositionally biased region" description="Polar residues" evidence="1">
    <location>
        <begin position="1"/>
        <end position="10"/>
    </location>
</feature>
<sequence length="139" mass="15991">MPPNSPNQSHARNKEKHRSPLPPPPRDEPNREPDTKHHGNHARRPPGPQSRHVMPQPIDPAPPQPQHADPHEEHLLHVHGAALRRHPQLRRAPLPRRLGLDTFTAYQLVSTRSRKQDASTRLGRTPKRGPFKERKKRTK</sequence>
<dbReference type="EMBL" id="CVQI01032252">
    <property type="protein sequence ID" value="CRK40780.1"/>
    <property type="molecule type" value="Genomic_DNA"/>
</dbReference>
<dbReference type="AlphaFoldDB" id="A0A0G4N3A2"/>
<gene>
    <name evidence="2" type="ORF">BN1723_015800</name>
</gene>